<dbReference type="AlphaFoldDB" id="A0AAU0UP20"/>
<gene>
    <name evidence="2" type="ORF">MFMK1_002697</name>
</gene>
<dbReference type="GO" id="GO:0006633">
    <property type="term" value="P:fatty acid biosynthetic process"/>
    <property type="evidence" value="ECO:0007669"/>
    <property type="project" value="TreeGrafter"/>
</dbReference>
<dbReference type="Gene3D" id="3.10.129.10">
    <property type="entry name" value="Hotdog Thioesterase"/>
    <property type="match status" value="1"/>
</dbReference>
<protein>
    <submittedName>
        <fullName evidence="2">MaoC family dehydratase</fullName>
    </submittedName>
</protein>
<dbReference type="InterPro" id="IPR002539">
    <property type="entry name" value="MaoC-like_dom"/>
</dbReference>
<reference evidence="2 3" key="1">
    <citation type="submission" date="2023-04" db="EMBL/GenBank/DDBJ databases">
        <authorList>
            <person name="Hsu D."/>
        </authorList>
    </citation>
    <scope>NUCLEOTIDE SEQUENCE [LARGE SCALE GENOMIC DNA]</scope>
    <source>
        <strain evidence="2 3">MK1</strain>
    </source>
</reference>
<organism evidence="2 3">
    <name type="scientific">Metallumcola ferriviriculae</name>
    <dbReference type="NCBI Taxonomy" id="3039180"/>
    <lineage>
        <taxon>Bacteria</taxon>
        <taxon>Bacillati</taxon>
        <taxon>Bacillota</taxon>
        <taxon>Clostridia</taxon>
        <taxon>Neomoorellales</taxon>
        <taxon>Desulfitibacteraceae</taxon>
        <taxon>Metallumcola</taxon>
    </lineage>
</organism>
<dbReference type="Proteomes" id="UP001329915">
    <property type="component" value="Chromosome"/>
</dbReference>
<dbReference type="CDD" id="cd03449">
    <property type="entry name" value="R_hydratase"/>
    <property type="match status" value="1"/>
</dbReference>
<accession>A0AAU0UP20</accession>
<dbReference type="Pfam" id="PF01575">
    <property type="entry name" value="MaoC_dehydratas"/>
    <property type="match status" value="1"/>
</dbReference>
<dbReference type="KEGG" id="dbc:MFMK1_002697"/>
<name>A0AAU0UP20_9FIRM</name>
<feature type="domain" description="MaoC-like" evidence="1">
    <location>
        <begin position="17"/>
        <end position="111"/>
    </location>
</feature>
<dbReference type="RefSeq" id="WP_366922252.1">
    <property type="nucleotide sequence ID" value="NZ_CP121694.1"/>
</dbReference>
<dbReference type="GO" id="GO:0019171">
    <property type="term" value="F:(3R)-hydroxyacyl-[acyl-carrier-protein] dehydratase activity"/>
    <property type="evidence" value="ECO:0007669"/>
    <property type="project" value="TreeGrafter"/>
</dbReference>
<evidence type="ECO:0000313" key="2">
    <source>
        <dbReference type="EMBL" id="WRO22856.1"/>
    </source>
</evidence>
<proteinExistence type="predicted"/>
<sequence length="141" mass="15544">MAKSVYELQLGDEASFSKTISESDVYLFAGITGDLNPMHVNREYVAKTFFKQPIVHGPLITGMVAPVLGMELPGLGTVLVELQTRYRAPVFFGDTVTASVKLVEKDEEKNRATFQCLWTNQNQQTVAEGKALVSPPKPPKE</sequence>
<dbReference type="EMBL" id="CP121694">
    <property type="protein sequence ID" value="WRO22856.1"/>
    <property type="molecule type" value="Genomic_DNA"/>
</dbReference>
<dbReference type="SUPFAM" id="SSF54637">
    <property type="entry name" value="Thioesterase/thiol ester dehydrase-isomerase"/>
    <property type="match status" value="1"/>
</dbReference>
<dbReference type="InterPro" id="IPR050965">
    <property type="entry name" value="UPF0336/Enoyl-CoA_hydratase"/>
</dbReference>
<dbReference type="PANTHER" id="PTHR43437">
    <property type="entry name" value="HYDROXYACYL-THIOESTER DEHYDRATASE TYPE 2, MITOCHONDRIAL-RELATED"/>
    <property type="match status" value="1"/>
</dbReference>
<keyword evidence="3" id="KW-1185">Reference proteome</keyword>
<dbReference type="PANTHER" id="PTHR43437:SF3">
    <property type="entry name" value="HYDROXYACYL-THIOESTER DEHYDRATASE TYPE 2, MITOCHONDRIAL"/>
    <property type="match status" value="1"/>
</dbReference>
<evidence type="ECO:0000259" key="1">
    <source>
        <dbReference type="Pfam" id="PF01575"/>
    </source>
</evidence>
<evidence type="ECO:0000313" key="3">
    <source>
        <dbReference type="Proteomes" id="UP001329915"/>
    </source>
</evidence>
<dbReference type="InterPro" id="IPR029069">
    <property type="entry name" value="HotDog_dom_sf"/>
</dbReference>